<evidence type="ECO:0000256" key="1">
    <source>
        <dbReference type="SAM" id="Phobius"/>
    </source>
</evidence>
<evidence type="ECO:0008006" key="4">
    <source>
        <dbReference type="Google" id="ProtNLM"/>
    </source>
</evidence>
<evidence type="ECO:0000313" key="2">
    <source>
        <dbReference type="EMBL" id="GAA5147581.1"/>
    </source>
</evidence>
<name>A0ABP9PL89_9ACTN</name>
<feature type="transmembrane region" description="Helical" evidence="1">
    <location>
        <begin position="169"/>
        <end position="188"/>
    </location>
</feature>
<gene>
    <name evidence="2" type="ORF">GCM10023340_20210</name>
</gene>
<feature type="transmembrane region" description="Helical" evidence="1">
    <location>
        <begin position="57"/>
        <end position="73"/>
    </location>
</feature>
<proteinExistence type="predicted"/>
<feature type="transmembrane region" description="Helical" evidence="1">
    <location>
        <begin position="85"/>
        <end position="105"/>
    </location>
</feature>
<keyword evidence="1" id="KW-1133">Transmembrane helix</keyword>
<feature type="transmembrane region" description="Helical" evidence="1">
    <location>
        <begin position="284"/>
        <end position="302"/>
    </location>
</feature>
<keyword evidence="3" id="KW-1185">Reference proteome</keyword>
<feature type="transmembrane region" description="Helical" evidence="1">
    <location>
        <begin position="120"/>
        <end position="138"/>
    </location>
</feature>
<keyword evidence="1" id="KW-0472">Membrane</keyword>
<organism evidence="2 3">
    <name type="scientific">Nocardioides marinquilinus</name>
    <dbReference type="NCBI Taxonomy" id="1210400"/>
    <lineage>
        <taxon>Bacteria</taxon>
        <taxon>Bacillati</taxon>
        <taxon>Actinomycetota</taxon>
        <taxon>Actinomycetes</taxon>
        <taxon>Propionibacteriales</taxon>
        <taxon>Nocardioidaceae</taxon>
        <taxon>Nocardioides</taxon>
    </lineage>
</organism>
<dbReference type="EMBL" id="BAABKG010000002">
    <property type="protein sequence ID" value="GAA5147581.1"/>
    <property type="molecule type" value="Genomic_DNA"/>
</dbReference>
<evidence type="ECO:0000313" key="3">
    <source>
        <dbReference type="Proteomes" id="UP001500221"/>
    </source>
</evidence>
<protein>
    <recommendedName>
        <fullName evidence="4">O-antigen polysaccharide polymerase Wzy</fullName>
    </recommendedName>
</protein>
<accession>A0ABP9PL89</accession>
<dbReference type="Proteomes" id="UP001500221">
    <property type="component" value="Unassembled WGS sequence"/>
</dbReference>
<feature type="transmembrane region" description="Helical" evidence="1">
    <location>
        <begin position="456"/>
        <end position="473"/>
    </location>
</feature>
<feature type="transmembrane region" description="Helical" evidence="1">
    <location>
        <begin position="208"/>
        <end position="229"/>
    </location>
</feature>
<feature type="transmembrane region" description="Helical" evidence="1">
    <location>
        <begin position="263"/>
        <end position="279"/>
    </location>
</feature>
<feature type="transmembrane region" description="Helical" evidence="1">
    <location>
        <begin position="426"/>
        <end position="449"/>
    </location>
</feature>
<sequence length="511" mass="53611">MAPGPTLARPAPGAAEKRARLRRDAFRALAALALALTAALMAASAAASPPGDARSNFCALGLAFYLLALLVSLRSDGLGLTTFRLASWVLAGASVLYGFATLSLAGQDRTGTFAAVDPALVPRASAVLAVGFTAFALGNKLHPKILMRPVVRLLDLGRSGLRTSVASRLAIFAVYCTGLGATVAQLVLLGNYAYIGGSDVQSTTQSEGYTQVLVLLTSLRTYALFAAAARFALSGLLADRACLLGLLCTELVIGLLGGTKESFVIALLAVLIPVVTLSGRRIPWAAIVVASAIFVFFVTPFVTSLRADVREGGSRLDAEESIRVGLESLVSGGSAVDGTDDGPREQLRTVVSRLRLIDNEIVIIDKTPVAIPYRPITEMAVAPVTAVIPRAVWPGKPLRVSGLEFYRAYYRGEGVSSSALTFQGSLYMYGGIGVAVAGMFVLGGALRAVDDARERLGGLRGGLIATIVFVPVVKQELDAVSLLASIPVFLVTYYVVVLALFRRPTKGRPQS</sequence>
<keyword evidence="1" id="KW-0812">Transmembrane</keyword>
<feature type="transmembrane region" description="Helical" evidence="1">
    <location>
        <begin position="479"/>
        <end position="501"/>
    </location>
</feature>
<comment type="caution">
    <text evidence="2">The sequence shown here is derived from an EMBL/GenBank/DDBJ whole genome shotgun (WGS) entry which is preliminary data.</text>
</comment>
<reference evidence="3" key="1">
    <citation type="journal article" date="2019" name="Int. J. Syst. Evol. Microbiol.">
        <title>The Global Catalogue of Microorganisms (GCM) 10K type strain sequencing project: providing services to taxonomists for standard genome sequencing and annotation.</title>
        <authorList>
            <consortium name="The Broad Institute Genomics Platform"/>
            <consortium name="The Broad Institute Genome Sequencing Center for Infectious Disease"/>
            <person name="Wu L."/>
            <person name="Ma J."/>
        </authorList>
    </citation>
    <scope>NUCLEOTIDE SEQUENCE [LARGE SCALE GENOMIC DNA]</scope>
    <source>
        <strain evidence="3">JCM 18459</strain>
    </source>
</reference>
<feature type="transmembrane region" description="Helical" evidence="1">
    <location>
        <begin position="241"/>
        <end position="257"/>
    </location>
</feature>